<dbReference type="SMART" id="SM00873">
    <property type="entry name" value="B3_4"/>
    <property type="match status" value="1"/>
</dbReference>
<organism evidence="20 21">
    <name type="scientific">Desulfobulbus oralis</name>
    <dbReference type="NCBI Taxonomy" id="1986146"/>
    <lineage>
        <taxon>Bacteria</taxon>
        <taxon>Pseudomonadati</taxon>
        <taxon>Thermodesulfobacteriota</taxon>
        <taxon>Desulfobulbia</taxon>
        <taxon>Desulfobulbales</taxon>
        <taxon>Desulfobulbaceae</taxon>
        <taxon>Desulfobulbus</taxon>
    </lineage>
</organism>
<keyword evidence="8 15" id="KW-0547">Nucleotide-binding</keyword>
<accession>A0A2L1GNC3</accession>
<evidence type="ECO:0000259" key="17">
    <source>
        <dbReference type="PROSITE" id="PS50886"/>
    </source>
</evidence>
<dbReference type="Gene3D" id="3.30.70.380">
    <property type="entry name" value="Ferrodoxin-fold anticodon-binding domain"/>
    <property type="match status" value="1"/>
</dbReference>
<feature type="domain" description="TRNA-binding" evidence="17">
    <location>
        <begin position="40"/>
        <end position="148"/>
    </location>
</feature>
<comment type="similarity">
    <text evidence="2 15">Belongs to the phenylalanyl-tRNA synthetase beta subunit family. Type 1 subfamily.</text>
</comment>
<dbReference type="SMART" id="SM00874">
    <property type="entry name" value="B5"/>
    <property type="match status" value="1"/>
</dbReference>
<dbReference type="FunFam" id="3.50.40.10:FF:000001">
    <property type="entry name" value="Phenylalanine--tRNA ligase beta subunit"/>
    <property type="match status" value="1"/>
</dbReference>
<dbReference type="SUPFAM" id="SSF55681">
    <property type="entry name" value="Class II aaRS and biotin synthetases"/>
    <property type="match status" value="1"/>
</dbReference>
<evidence type="ECO:0000256" key="13">
    <source>
        <dbReference type="ARBA" id="ARBA00023146"/>
    </source>
</evidence>
<dbReference type="SUPFAM" id="SSF46955">
    <property type="entry name" value="Putative DNA-binding domain"/>
    <property type="match status" value="1"/>
</dbReference>
<feature type="domain" description="FDX-ACB" evidence="18">
    <location>
        <begin position="720"/>
        <end position="813"/>
    </location>
</feature>
<dbReference type="SUPFAM" id="SSF54991">
    <property type="entry name" value="Anticodon-binding domain of PheRS"/>
    <property type="match status" value="1"/>
</dbReference>
<dbReference type="GO" id="GO:0006432">
    <property type="term" value="P:phenylalanyl-tRNA aminoacylation"/>
    <property type="evidence" value="ECO:0007669"/>
    <property type="project" value="UniProtKB-UniRule"/>
</dbReference>
<dbReference type="PANTHER" id="PTHR10947">
    <property type="entry name" value="PHENYLALANYL-TRNA SYNTHETASE BETA CHAIN AND LEUCINE-RICH REPEAT-CONTAINING PROTEIN 47"/>
    <property type="match status" value="1"/>
</dbReference>
<keyword evidence="6 15" id="KW-0436">Ligase</keyword>
<feature type="binding site" evidence="15">
    <location>
        <position position="465"/>
    </location>
    <ligand>
        <name>Mg(2+)</name>
        <dbReference type="ChEBI" id="CHEBI:18420"/>
        <note>shared with alpha subunit</note>
    </ligand>
</feature>
<dbReference type="OrthoDB" id="9805455at2"/>
<dbReference type="InterPro" id="IPR045060">
    <property type="entry name" value="Phe-tRNA-ligase_IIc_bsu"/>
</dbReference>
<dbReference type="InterPro" id="IPR005146">
    <property type="entry name" value="B3/B4_tRNA-bd"/>
</dbReference>
<reference evidence="20 21" key="1">
    <citation type="journal article" date="2018" name="MBio">
        <title>Insights into the evolution of host association through the isolation and characterization of a novel human periodontal pathobiont, Desulfobulbus oralis.</title>
        <authorList>
            <person name="Cross K.L."/>
            <person name="Chirania P."/>
            <person name="Xiong W."/>
            <person name="Beall C.J."/>
            <person name="Elkins J.G."/>
            <person name="Giannone R.J."/>
            <person name="Griffen A.L."/>
            <person name="Guss A.M."/>
            <person name="Hettich R.L."/>
            <person name="Joshi S.S."/>
            <person name="Mokrzan E.M."/>
            <person name="Martin R.K."/>
            <person name="Zhulin I.B."/>
            <person name="Leys E.J."/>
            <person name="Podar M."/>
        </authorList>
    </citation>
    <scope>NUCLEOTIDE SEQUENCE [LARGE SCALE GENOMIC DNA]</scope>
    <source>
        <strain evidence="20 21">ORNL</strain>
    </source>
</reference>
<dbReference type="FunFam" id="2.40.50.140:FF:000045">
    <property type="entry name" value="Phenylalanine--tRNA ligase beta subunit"/>
    <property type="match status" value="1"/>
</dbReference>
<dbReference type="CDD" id="cd00769">
    <property type="entry name" value="PheRS_beta_core"/>
    <property type="match status" value="1"/>
</dbReference>
<comment type="subunit">
    <text evidence="3 15">Tetramer of two alpha and two beta subunits.</text>
</comment>
<dbReference type="InterPro" id="IPR041616">
    <property type="entry name" value="PheRS_beta_core"/>
</dbReference>
<dbReference type="CDD" id="cd02796">
    <property type="entry name" value="tRNA_bind_bactPheRS"/>
    <property type="match status" value="1"/>
</dbReference>
<evidence type="ECO:0000256" key="4">
    <source>
        <dbReference type="ARBA" id="ARBA00022490"/>
    </source>
</evidence>
<feature type="binding site" evidence="15">
    <location>
        <position position="466"/>
    </location>
    <ligand>
        <name>Mg(2+)</name>
        <dbReference type="ChEBI" id="CHEBI:18420"/>
        <note>shared with alpha subunit</note>
    </ligand>
</feature>
<evidence type="ECO:0000256" key="10">
    <source>
        <dbReference type="ARBA" id="ARBA00022842"/>
    </source>
</evidence>
<keyword evidence="4 15" id="KW-0963">Cytoplasm</keyword>
<dbReference type="RefSeq" id="WP_104936453.1">
    <property type="nucleotide sequence ID" value="NZ_CP021255.1"/>
</dbReference>
<evidence type="ECO:0000256" key="16">
    <source>
        <dbReference type="PROSITE-ProRule" id="PRU00209"/>
    </source>
</evidence>
<dbReference type="Pfam" id="PF01588">
    <property type="entry name" value="tRNA_bind"/>
    <property type="match status" value="1"/>
</dbReference>
<evidence type="ECO:0000313" key="21">
    <source>
        <dbReference type="Proteomes" id="UP000239867"/>
    </source>
</evidence>
<dbReference type="SUPFAM" id="SSF56037">
    <property type="entry name" value="PheT/TilS domain"/>
    <property type="match status" value="1"/>
</dbReference>
<sequence length="818" mass="89329">MKCTLSWLRQFTSTGDLTPAQIADHLTMLGLEVDSVEELYPHLDAIITAKVESVVRHPDSTHLSVCQVSTGAASIQVVCGAPNVHAGMIAALARPGTVLPDGTRLKKSKIRGVESCGMLCSARELALSTDHDGIMDLDSSLPAGLSLRRALHLEDAVIDVDLTPNRADCASVRGIAREIAGLTGSELKPLVDAVTPLTGKDAGFTVNIEEPRLCRRYAARKLTGCRVAPSPAWLQQRLTAVGIRPINNIVDITNYVMLESGQPLHAFDFARLEGGAIVVRKPRPGEETLVTLDGTTRKLTADTLLICDAKKPVALAGVMGGQNSEITDQTTTLLLESACFDPVSIRRTARRLGLPSEASFRFERGVDPDLADKALQRAVALMAEVAGAAPEPDGIDEYPGKKPLIQLVLRSSRLNTLLGQAVPEDEVMRRLQSIGFTVTRQTAGQFAVTVPSFRMDIEREVDLIEEVARMIGYDSIPATQPLLRLDSPAEDFMRVLRREIGRNLTSQGFYEAINYSFVSPAHPDMLGLGPEDARRRMVRLRNPLSEEQSVLRTQLLAGLLENIERNSNVQNPDIRLYEIGKVFCAREAGVQPEERMQLCAVLSGQRYPHAEPLYFSGQQADFADLKGVAVQLLRRLGYPLAHGAKESIAFVAEAVANEPYIESSACMCLRFDGKLLGYLGAVRETVLQAFDLRQAVYFLNLDLEALAQVPKKGKQFIPLARFPATSRDISLVVPEHFAAGELVDAVLAQKQKYVESVRLFDIYRGKPLAPGEKSVSLSITYRSADSTLDSAAADKVHNKIVQALIRHFDAHLREGATV</sequence>
<keyword evidence="12 15" id="KW-0648">Protein biosynthesis</keyword>
<dbReference type="Pfam" id="PF03484">
    <property type="entry name" value="B5"/>
    <property type="match status" value="1"/>
</dbReference>
<evidence type="ECO:0000256" key="3">
    <source>
        <dbReference type="ARBA" id="ARBA00011209"/>
    </source>
</evidence>
<dbReference type="InterPro" id="IPR033714">
    <property type="entry name" value="tRNA_bind_bactPheRS"/>
</dbReference>
<dbReference type="Pfam" id="PF03483">
    <property type="entry name" value="B3_4"/>
    <property type="match status" value="1"/>
</dbReference>
<dbReference type="HAMAP" id="MF_00283">
    <property type="entry name" value="Phe_tRNA_synth_beta1"/>
    <property type="match status" value="1"/>
</dbReference>
<keyword evidence="13 15" id="KW-0030">Aminoacyl-tRNA synthetase</keyword>
<keyword evidence="9 15" id="KW-0067">ATP-binding</keyword>
<dbReference type="Gene3D" id="3.30.930.10">
    <property type="entry name" value="Bira Bifunctional Protein, Domain 2"/>
    <property type="match status" value="1"/>
</dbReference>
<dbReference type="Gene3D" id="2.40.50.140">
    <property type="entry name" value="Nucleic acid-binding proteins"/>
    <property type="match status" value="1"/>
</dbReference>
<dbReference type="GO" id="GO:0000049">
    <property type="term" value="F:tRNA binding"/>
    <property type="evidence" value="ECO:0007669"/>
    <property type="project" value="UniProtKB-UniRule"/>
</dbReference>
<dbReference type="GO" id="GO:0009328">
    <property type="term" value="C:phenylalanine-tRNA ligase complex"/>
    <property type="evidence" value="ECO:0007669"/>
    <property type="project" value="TreeGrafter"/>
</dbReference>
<comment type="cofactor">
    <cofactor evidence="15">
        <name>Mg(2+)</name>
        <dbReference type="ChEBI" id="CHEBI:18420"/>
    </cofactor>
    <text evidence="15">Binds 2 magnesium ions per tetramer.</text>
</comment>
<evidence type="ECO:0000256" key="12">
    <source>
        <dbReference type="ARBA" id="ARBA00022917"/>
    </source>
</evidence>
<dbReference type="KEGG" id="deo:CAY53_06510"/>
<evidence type="ECO:0000256" key="9">
    <source>
        <dbReference type="ARBA" id="ARBA00022840"/>
    </source>
</evidence>
<keyword evidence="7 15" id="KW-0479">Metal-binding</keyword>
<feature type="domain" description="B5" evidence="19">
    <location>
        <begin position="402"/>
        <end position="478"/>
    </location>
</feature>
<keyword evidence="5 16" id="KW-0820">tRNA-binding</keyword>
<dbReference type="Proteomes" id="UP000239867">
    <property type="component" value="Chromosome"/>
</dbReference>
<dbReference type="GO" id="GO:0004826">
    <property type="term" value="F:phenylalanine-tRNA ligase activity"/>
    <property type="evidence" value="ECO:0007669"/>
    <property type="project" value="UniProtKB-UniRule"/>
</dbReference>
<evidence type="ECO:0000256" key="2">
    <source>
        <dbReference type="ARBA" id="ARBA00008653"/>
    </source>
</evidence>
<protein>
    <recommendedName>
        <fullName evidence="15">Phenylalanine--tRNA ligase beta subunit</fullName>
        <ecNumber evidence="15">6.1.1.20</ecNumber>
    </recommendedName>
    <alternativeName>
        <fullName evidence="15">Phenylalanyl-tRNA synthetase beta subunit</fullName>
        <shortName evidence="15">PheRS</shortName>
    </alternativeName>
</protein>
<dbReference type="InterPro" id="IPR004532">
    <property type="entry name" value="Phe-tRNA-ligase_IIc_bsu_bact"/>
</dbReference>
<dbReference type="Gene3D" id="3.50.40.10">
    <property type="entry name" value="Phenylalanyl-trna Synthetase, Chain B, domain 3"/>
    <property type="match status" value="1"/>
</dbReference>
<dbReference type="InterPro" id="IPR005121">
    <property type="entry name" value="Fdx_antiC-bd"/>
</dbReference>
<dbReference type="Gene3D" id="3.30.56.10">
    <property type="match status" value="2"/>
</dbReference>
<dbReference type="InterPro" id="IPR036690">
    <property type="entry name" value="Fdx_antiC-bd_sf"/>
</dbReference>
<evidence type="ECO:0000256" key="14">
    <source>
        <dbReference type="ARBA" id="ARBA00049255"/>
    </source>
</evidence>
<dbReference type="GO" id="GO:0005524">
    <property type="term" value="F:ATP binding"/>
    <property type="evidence" value="ECO:0007669"/>
    <property type="project" value="UniProtKB-UniRule"/>
</dbReference>
<feature type="binding site" evidence="15">
    <location>
        <position position="456"/>
    </location>
    <ligand>
        <name>Mg(2+)</name>
        <dbReference type="ChEBI" id="CHEBI:18420"/>
        <note>shared with alpha subunit</note>
    </ligand>
</feature>
<dbReference type="EMBL" id="CP021255">
    <property type="protein sequence ID" value="AVD71179.1"/>
    <property type="molecule type" value="Genomic_DNA"/>
</dbReference>
<dbReference type="AlphaFoldDB" id="A0A2L1GNC3"/>
<dbReference type="NCBIfam" id="TIGR00472">
    <property type="entry name" value="pheT_bact"/>
    <property type="match status" value="1"/>
</dbReference>
<evidence type="ECO:0000313" key="20">
    <source>
        <dbReference type="EMBL" id="AVD71179.1"/>
    </source>
</evidence>
<keyword evidence="21" id="KW-1185">Reference proteome</keyword>
<dbReference type="PROSITE" id="PS51447">
    <property type="entry name" value="FDX_ACB"/>
    <property type="match status" value="1"/>
</dbReference>
<proteinExistence type="inferred from homology"/>
<gene>
    <name evidence="15" type="primary">pheT</name>
    <name evidence="20" type="ORF">CAY53_06510</name>
</gene>
<dbReference type="InterPro" id="IPR005147">
    <property type="entry name" value="tRNA_synthase_B5-dom"/>
</dbReference>
<evidence type="ECO:0000256" key="15">
    <source>
        <dbReference type="HAMAP-Rule" id="MF_00283"/>
    </source>
</evidence>
<evidence type="ECO:0000256" key="5">
    <source>
        <dbReference type="ARBA" id="ARBA00022555"/>
    </source>
</evidence>
<dbReference type="SMART" id="SM00896">
    <property type="entry name" value="FDX-ACB"/>
    <property type="match status" value="1"/>
</dbReference>
<comment type="subcellular location">
    <subcellularLocation>
        <location evidence="1 15">Cytoplasm</location>
    </subcellularLocation>
</comment>
<keyword evidence="10 15" id="KW-0460">Magnesium</keyword>
<evidence type="ECO:0000256" key="8">
    <source>
        <dbReference type="ARBA" id="ARBA00022741"/>
    </source>
</evidence>
<evidence type="ECO:0000259" key="18">
    <source>
        <dbReference type="PROSITE" id="PS51447"/>
    </source>
</evidence>
<evidence type="ECO:0000259" key="19">
    <source>
        <dbReference type="PROSITE" id="PS51483"/>
    </source>
</evidence>
<dbReference type="InterPro" id="IPR009061">
    <property type="entry name" value="DNA-bd_dom_put_sf"/>
</dbReference>
<evidence type="ECO:0000256" key="6">
    <source>
        <dbReference type="ARBA" id="ARBA00022598"/>
    </source>
</evidence>
<dbReference type="PROSITE" id="PS50886">
    <property type="entry name" value="TRBD"/>
    <property type="match status" value="1"/>
</dbReference>
<keyword evidence="11 16" id="KW-0694">RNA-binding</keyword>
<dbReference type="FunFam" id="3.30.70.380:FF:000001">
    <property type="entry name" value="Phenylalanine--tRNA ligase beta subunit"/>
    <property type="match status" value="1"/>
</dbReference>
<dbReference type="FunFam" id="3.30.56.10:FF:000002">
    <property type="entry name" value="Phenylalanine--tRNA ligase beta subunit"/>
    <property type="match status" value="1"/>
</dbReference>
<dbReference type="PROSITE" id="PS51483">
    <property type="entry name" value="B5"/>
    <property type="match status" value="1"/>
</dbReference>
<dbReference type="PANTHER" id="PTHR10947:SF0">
    <property type="entry name" value="PHENYLALANINE--TRNA LIGASE BETA SUBUNIT"/>
    <property type="match status" value="1"/>
</dbReference>
<feature type="binding site" evidence="15">
    <location>
        <position position="462"/>
    </location>
    <ligand>
        <name>Mg(2+)</name>
        <dbReference type="ChEBI" id="CHEBI:18420"/>
        <note>shared with alpha subunit</note>
    </ligand>
</feature>
<comment type="catalytic activity">
    <reaction evidence="14 15">
        <text>tRNA(Phe) + L-phenylalanine + ATP = L-phenylalanyl-tRNA(Phe) + AMP + diphosphate + H(+)</text>
        <dbReference type="Rhea" id="RHEA:19413"/>
        <dbReference type="Rhea" id="RHEA-COMP:9668"/>
        <dbReference type="Rhea" id="RHEA-COMP:9699"/>
        <dbReference type="ChEBI" id="CHEBI:15378"/>
        <dbReference type="ChEBI" id="CHEBI:30616"/>
        <dbReference type="ChEBI" id="CHEBI:33019"/>
        <dbReference type="ChEBI" id="CHEBI:58095"/>
        <dbReference type="ChEBI" id="CHEBI:78442"/>
        <dbReference type="ChEBI" id="CHEBI:78531"/>
        <dbReference type="ChEBI" id="CHEBI:456215"/>
        <dbReference type="EC" id="6.1.1.20"/>
    </reaction>
</comment>
<dbReference type="EC" id="6.1.1.20" evidence="15"/>
<dbReference type="GO" id="GO:0000287">
    <property type="term" value="F:magnesium ion binding"/>
    <property type="evidence" value="ECO:0007669"/>
    <property type="project" value="UniProtKB-UniRule"/>
</dbReference>
<evidence type="ECO:0000256" key="7">
    <source>
        <dbReference type="ARBA" id="ARBA00022723"/>
    </source>
</evidence>
<evidence type="ECO:0000256" key="1">
    <source>
        <dbReference type="ARBA" id="ARBA00004496"/>
    </source>
</evidence>
<dbReference type="InterPro" id="IPR002547">
    <property type="entry name" value="tRNA-bd_dom"/>
</dbReference>
<dbReference type="SUPFAM" id="SSF50249">
    <property type="entry name" value="Nucleic acid-binding proteins"/>
    <property type="match status" value="1"/>
</dbReference>
<dbReference type="InterPro" id="IPR045864">
    <property type="entry name" value="aa-tRNA-synth_II/BPL/LPL"/>
</dbReference>
<dbReference type="Pfam" id="PF03147">
    <property type="entry name" value="FDX-ACB"/>
    <property type="match status" value="1"/>
</dbReference>
<dbReference type="InterPro" id="IPR012340">
    <property type="entry name" value="NA-bd_OB-fold"/>
</dbReference>
<evidence type="ECO:0000256" key="11">
    <source>
        <dbReference type="ARBA" id="ARBA00022884"/>
    </source>
</evidence>
<name>A0A2L1GNC3_9BACT</name>
<dbReference type="Pfam" id="PF17759">
    <property type="entry name" value="tRNA_synthFbeta"/>
    <property type="match status" value="1"/>
</dbReference>
<dbReference type="NCBIfam" id="NF045760">
    <property type="entry name" value="YtpR"/>
    <property type="match status" value="1"/>
</dbReference>
<dbReference type="InterPro" id="IPR020825">
    <property type="entry name" value="Phe-tRNA_synthase-like_B3/B4"/>
</dbReference>